<comment type="similarity">
    <text evidence="2">Belongs to the MNN1/MNT family.</text>
</comment>
<evidence type="ECO:0000256" key="3">
    <source>
        <dbReference type="ARBA" id="ARBA00022676"/>
    </source>
</evidence>
<proteinExistence type="inferred from homology"/>
<sequence>MRFFVVAVGRAAFRDHDGALPQRMHDGVLDMGLSLIRELRCLGNQELIQEYHCGGGDELSKRSVDLMLSLDNRVELVDVCSDLSSRGVISQQMAAKFRSWWIKPLAMYHTDVRHVMLLDVDDMVMKDPAVLRTLDGYVETGTTFFYDRVLRKRKFLNGKNGGKSYLRVVGSFCW</sequence>
<dbReference type="AlphaFoldDB" id="A0A6G0QUZ3"/>
<comment type="subcellular location">
    <subcellularLocation>
        <location evidence="1">Membrane</location>
        <topology evidence="1">Single-pass type II membrane protein</topology>
    </subcellularLocation>
</comment>
<accession>A0A6G0QUZ3</accession>
<keyword evidence="3" id="KW-0328">Glycosyltransferase</keyword>
<evidence type="ECO:0000256" key="2">
    <source>
        <dbReference type="ARBA" id="ARBA00009105"/>
    </source>
</evidence>
<keyword evidence="5" id="KW-0812">Transmembrane</keyword>
<dbReference type="InterPro" id="IPR029044">
    <property type="entry name" value="Nucleotide-diphossugar_trans"/>
</dbReference>
<dbReference type="PANTHER" id="PTHR31392">
    <property type="entry name" value="ALPHA-1,3-MANNOSYLTRANSFERASE MNN1-RELATED"/>
    <property type="match status" value="1"/>
</dbReference>
<evidence type="ECO:0000256" key="1">
    <source>
        <dbReference type="ARBA" id="ARBA00004606"/>
    </source>
</evidence>
<dbReference type="PANTHER" id="PTHR31392:SF1">
    <property type="entry name" value="ALPHA-1,3-MANNOSYLTRANSFERASE MNN1-RELATED"/>
    <property type="match status" value="1"/>
</dbReference>
<dbReference type="EMBL" id="QXFY01002109">
    <property type="protein sequence ID" value="KAE9302893.1"/>
    <property type="molecule type" value="Genomic_DNA"/>
</dbReference>
<dbReference type="GO" id="GO:0005794">
    <property type="term" value="C:Golgi apparatus"/>
    <property type="evidence" value="ECO:0007669"/>
    <property type="project" value="TreeGrafter"/>
</dbReference>
<dbReference type="Proteomes" id="UP000486351">
    <property type="component" value="Unassembled WGS sequence"/>
</dbReference>
<keyword evidence="8" id="KW-0472">Membrane</keyword>
<keyword evidence="7" id="KW-1133">Transmembrane helix</keyword>
<evidence type="ECO:0000313" key="11">
    <source>
        <dbReference type="Proteomes" id="UP000486351"/>
    </source>
</evidence>
<reference evidence="10 11" key="1">
    <citation type="submission" date="2018-09" db="EMBL/GenBank/DDBJ databases">
        <title>Genomic investigation of the strawberry pathogen Phytophthora fragariae indicates pathogenicity is determined by transcriptional variation in three key races.</title>
        <authorList>
            <person name="Adams T.M."/>
            <person name="Armitage A.D."/>
            <person name="Sobczyk M.K."/>
            <person name="Bates H.J."/>
            <person name="Dunwell J.M."/>
            <person name="Nellist C.F."/>
            <person name="Harrison R.J."/>
        </authorList>
    </citation>
    <scope>NUCLEOTIDE SEQUENCE [LARGE SCALE GENOMIC DNA]</scope>
    <source>
        <strain evidence="10 11">NOV-77</strain>
    </source>
</reference>
<evidence type="ECO:0000256" key="9">
    <source>
        <dbReference type="ARBA" id="ARBA00023180"/>
    </source>
</evidence>
<evidence type="ECO:0000256" key="6">
    <source>
        <dbReference type="ARBA" id="ARBA00022968"/>
    </source>
</evidence>
<evidence type="ECO:0000256" key="7">
    <source>
        <dbReference type="ARBA" id="ARBA00022989"/>
    </source>
</evidence>
<dbReference type="Pfam" id="PF11051">
    <property type="entry name" value="Mannosyl_trans3"/>
    <property type="match status" value="1"/>
</dbReference>
<organism evidence="10 11">
    <name type="scientific">Phytophthora fragariae</name>
    <dbReference type="NCBI Taxonomy" id="53985"/>
    <lineage>
        <taxon>Eukaryota</taxon>
        <taxon>Sar</taxon>
        <taxon>Stramenopiles</taxon>
        <taxon>Oomycota</taxon>
        <taxon>Peronosporomycetes</taxon>
        <taxon>Peronosporales</taxon>
        <taxon>Peronosporaceae</taxon>
        <taxon>Phytophthora</taxon>
    </lineage>
</organism>
<name>A0A6G0QUZ3_9STRA</name>
<keyword evidence="9" id="KW-0325">Glycoprotein</keyword>
<gene>
    <name evidence="10" type="ORF">PF008_g22371</name>
</gene>
<keyword evidence="6" id="KW-0735">Signal-anchor</keyword>
<comment type="caution">
    <text evidence="10">The sequence shown here is derived from an EMBL/GenBank/DDBJ whole genome shotgun (WGS) entry which is preliminary data.</text>
</comment>
<protein>
    <submittedName>
        <fullName evidence="10">Uncharacterized protein</fullName>
    </submittedName>
</protein>
<dbReference type="InterPro" id="IPR022751">
    <property type="entry name" value="Alpha_mannosyltransferase"/>
</dbReference>
<dbReference type="GO" id="GO:0006493">
    <property type="term" value="P:protein O-linked glycosylation"/>
    <property type="evidence" value="ECO:0007669"/>
    <property type="project" value="TreeGrafter"/>
</dbReference>
<evidence type="ECO:0000256" key="8">
    <source>
        <dbReference type="ARBA" id="ARBA00023136"/>
    </source>
</evidence>
<evidence type="ECO:0000313" key="10">
    <source>
        <dbReference type="EMBL" id="KAE9302893.1"/>
    </source>
</evidence>
<keyword evidence="4" id="KW-0808">Transferase</keyword>
<evidence type="ECO:0000256" key="5">
    <source>
        <dbReference type="ARBA" id="ARBA00022692"/>
    </source>
</evidence>
<dbReference type="GO" id="GO:0016020">
    <property type="term" value="C:membrane"/>
    <property type="evidence" value="ECO:0007669"/>
    <property type="project" value="UniProtKB-SubCell"/>
</dbReference>
<dbReference type="GO" id="GO:0000033">
    <property type="term" value="F:alpha-1,3-mannosyltransferase activity"/>
    <property type="evidence" value="ECO:0007669"/>
    <property type="project" value="TreeGrafter"/>
</dbReference>
<evidence type="ECO:0000256" key="4">
    <source>
        <dbReference type="ARBA" id="ARBA00022679"/>
    </source>
</evidence>
<dbReference type="SUPFAM" id="SSF53448">
    <property type="entry name" value="Nucleotide-diphospho-sugar transferases"/>
    <property type="match status" value="1"/>
</dbReference>